<name>A0A8J2ICY2_9PLEO</name>
<keyword evidence="3" id="KW-1185">Reference proteome</keyword>
<reference evidence="2" key="1">
    <citation type="submission" date="2021-05" db="EMBL/GenBank/DDBJ databases">
        <authorList>
            <person name="Stam R."/>
        </authorList>
    </citation>
    <scope>NUCLEOTIDE SEQUENCE</scope>
    <source>
        <strain evidence="2">CS162</strain>
    </source>
</reference>
<feature type="region of interest" description="Disordered" evidence="1">
    <location>
        <begin position="39"/>
        <end position="72"/>
    </location>
</feature>
<evidence type="ECO:0000313" key="3">
    <source>
        <dbReference type="Proteomes" id="UP000676310"/>
    </source>
</evidence>
<dbReference type="EMBL" id="CAJRGZ010000025">
    <property type="protein sequence ID" value="CAG5181463.1"/>
    <property type="molecule type" value="Genomic_DNA"/>
</dbReference>
<protein>
    <submittedName>
        <fullName evidence="2">Uncharacterized protein</fullName>
    </submittedName>
</protein>
<proteinExistence type="predicted"/>
<organism evidence="2 3">
    <name type="scientific">Alternaria atra</name>
    <dbReference type="NCBI Taxonomy" id="119953"/>
    <lineage>
        <taxon>Eukaryota</taxon>
        <taxon>Fungi</taxon>
        <taxon>Dikarya</taxon>
        <taxon>Ascomycota</taxon>
        <taxon>Pezizomycotina</taxon>
        <taxon>Dothideomycetes</taxon>
        <taxon>Pleosporomycetidae</taxon>
        <taxon>Pleosporales</taxon>
        <taxon>Pleosporineae</taxon>
        <taxon>Pleosporaceae</taxon>
        <taxon>Alternaria</taxon>
        <taxon>Alternaria sect. Ulocladioides</taxon>
    </lineage>
</organism>
<sequence length="72" mass="8263">MVLFALHYNRKVRICFKDEDAEVGTKYITPVELLHEQTKGTEVNSNNTDYSGVGRKDSDRQVSESMWIPTLT</sequence>
<dbReference type="AlphaFoldDB" id="A0A8J2ICY2"/>
<feature type="compositionally biased region" description="Polar residues" evidence="1">
    <location>
        <begin position="40"/>
        <end position="50"/>
    </location>
</feature>
<evidence type="ECO:0000313" key="2">
    <source>
        <dbReference type="EMBL" id="CAG5181463.1"/>
    </source>
</evidence>
<dbReference type="GeneID" id="67022033"/>
<evidence type="ECO:0000256" key="1">
    <source>
        <dbReference type="SAM" id="MobiDB-lite"/>
    </source>
</evidence>
<accession>A0A8J2ICY2</accession>
<dbReference type="RefSeq" id="XP_043173344.1">
    <property type="nucleotide sequence ID" value="XM_043317409.1"/>
</dbReference>
<comment type="caution">
    <text evidence="2">The sequence shown here is derived from an EMBL/GenBank/DDBJ whole genome shotgun (WGS) entry which is preliminary data.</text>
</comment>
<gene>
    <name evidence="2" type="ORF">ALTATR162_LOCUS9775</name>
</gene>
<dbReference type="Proteomes" id="UP000676310">
    <property type="component" value="Unassembled WGS sequence"/>
</dbReference>